<proteinExistence type="predicted"/>
<dbReference type="Proteomes" id="UP000557307">
    <property type="component" value="Unassembled WGS sequence"/>
</dbReference>
<dbReference type="InterPro" id="IPR019239">
    <property type="entry name" value="VapB_antitoxin"/>
</dbReference>
<reference evidence="2 3" key="1">
    <citation type="submission" date="2020-08" db="EMBL/GenBank/DDBJ databases">
        <title>Genomic Encyclopedia of Type Strains, Phase IV (KMG-IV): sequencing the most valuable type-strain genomes for metagenomic binning, comparative biology and taxonomic classification.</title>
        <authorList>
            <person name="Goeker M."/>
        </authorList>
    </citation>
    <scope>NUCLEOTIDE SEQUENCE [LARGE SCALE GENOMIC DNA]</scope>
    <source>
        <strain evidence="2 3">DSM 105074</strain>
    </source>
</reference>
<sequence>MRTNVDIDEEKIEKIRRMNRNLKTKKDIINKALDEFIASMHRQSLLSLRGKVEWEGDINAWRTQDVKDI</sequence>
<evidence type="ECO:0000256" key="1">
    <source>
        <dbReference type="SAM" id="Coils"/>
    </source>
</evidence>
<organism evidence="2 3">
    <name type="scientific">Rhabdobacter roseus</name>
    <dbReference type="NCBI Taxonomy" id="1655419"/>
    <lineage>
        <taxon>Bacteria</taxon>
        <taxon>Pseudomonadati</taxon>
        <taxon>Bacteroidota</taxon>
        <taxon>Cytophagia</taxon>
        <taxon>Cytophagales</taxon>
        <taxon>Cytophagaceae</taxon>
        <taxon>Rhabdobacter</taxon>
    </lineage>
</organism>
<keyword evidence="1" id="KW-0175">Coiled coil</keyword>
<gene>
    <name evidence="2" type="ORF">HNQ92_004519</name>
</gene>
<dbReference type="EMBL" id="JACHGF010000009">
    <property type="protein sequence ID" value="MBB5286359.1"/>
    <property type="molecule type" value="Genomic_DNA"/>
</dbReference>
<dbReference type="RefSeq" id="WP_184177418.1">
    <property type="nucleotide sequence ID" value="NZ_JACHGF010000009.1"/>
</dbReference>
<evidence type="ECO:0000313" key="2">
    <source>
        <dbReference type="EMBL" id="MBB5286359.1"/>
    </source>
</evidence>
<dbReference type="Pfam" id="PF09957">
    <property type="entry name" value="VapB_antitoxin"/>
    <property type="match status" value="1"/>
</dbReference>
<dbReference type="AlphaFoldDB" id="A0A840U3E1"/>
<keyword evidence="3" id="KW-1185">Reference proteome</keyword>
<feature type="coiled-coil region" evidence="1">
    <location>
        <begin position="5"/>
        <end position="35"/>
    </location>
</feature>
<evidence type="ECO:0000313" key="3">
    <source>
        <dbReference type="Proteomes" id="UP000557307"/>
    </source>
</evidence>
<name>A0A840U3E1_9BACT</name>
<protein>
    <submittedName>
        <fullName evidence="2">Arc/MetJ family transcription regulator</fullName>
    </submittedName>
</protein>
<comment type="caution">
    <text evidence="2">The sequence shown here is derived from an EMBL/GenBank/DDBJ whole genome shotgun (WGS) entry which is preliminary data.</text>
</comment>
<accession>A0A840U3E1</accession>